<comment type="similarity">
    <text evidence="1">Belongs to the TRAFAC class TrmE-Era-EngA-EngB-Septin-like GTPase superfamily. Septin GTPase family.</text>
</comment>
<gene>
    <name evidence="4" type="ORF">GGH94_004212</name>
</gene>
<keyword evidence="1" id="KW-0342">GTP-binding</keyword>
<evidence type="ECO:0000256" key="2">
    <source>
        <dbReference type="SAM" id="MobiDB-lite"/>
    </source>
</evidence>
<dbReference type="InterPro" id="IPR030379">
    <property type="entry name" value="G_SEPTIN_dom"/>
</dbReference>
<dbReference type="GO" id="GO:0005525">
    <property type="term" value="F:GTP binding"/>
    <property type="evidence" value="ECO:0007669"/>
    <property type="project" value="UniProtKB-KW"/>
</dbReference>
<feature type="domain" description="Septin-type G" evidence="3">
    <location>
        <begin position="31"/>
        <end position="474"/>
    </location>
</feature>
<dbReference type="InterPro" id="IPR027417">
    <property type="entry name" value="P-loop_NTPase"/>
</dbReference>
<evidence type="ECO:0000256" key="1">
    <source>
        <dbReference type="RuleBase" id="RU004560"/>
    </source>
</evidence>
<accession>A0A9W8M5G7</accession>
<feature type="region of interest" description="Disordered" evidence="2">
    <location>
        <begin position="503"/>
        <end position="616"/>
    </location>
</feature>
<dbReference type="Proteomes" id="UP001140074">
    <property type="component" value="Unassembled WGS sequence"/>
</dbReference>
<dbReference type="Pfam" id="PF00735">
    <property type="entry name" value="Septin"/>
    <property type="match status" value="2"/>
</dbReference>
<dbReference type="SUPFAM" id="SSF52540">
    <property type="entry name" value="P-loop containing nucleoside triphosphate hydrolases"/>
    <property type="match status" value="1"/>
</dbReference>
<evidence type="ECO:0000313" key="5">
    <source>
        <dbReference type="Proteomes" id="UP001140074"/>
    </source>
</evidence>
<dbReference type="EMBL" id="JANBUY010000163">
    <property type="protein sequence ID" value="KAJ2862536.1"/>
    <property type="molecule type" value="Genomic_DNA"/>
</dbReference>
<evidence type="ECO:0000259" key="3">
    <source>
        <dbReference type="PROSITE" id="PS51719"/>
    </source>
</evidence>
<feature type="compositionally biased region" description="Low complexity" evidence="2">
    <location>
        <begin position="505"/>
        <end position="516"/>
    </location>
</feature>
<comment type="caution">
    <text evidence="4">The sequence shown here is derived from an EMBL/GenBank/DDBJ whole genome shotgun (WGS) entry which is preliminary data.</text>
</comment>
<evidence type="ECO:0000313" key="4">
    <source>
        <dbReference type="EMBL" id="KAJ2862536.1"/>
    </source>
</evidence>
<dbReference type="Gene3D" id="3.40.50.300">
    <property type="entry name" value="P-loop containing nucleotide triphosphate hydrolases"/>
    <property type="match status" value="2"/>
</dbReference>
<feature type="region of interest" description="Disordered" evidence="2">
    <location>
        <begin position="653"/>
        <end position="673"/>
    </location>
</feature>
<feature type="compositionally biased region" description="Polar residues" evidence="2">
    <location>
        <begin position="578"/>
        <end position="587"/>
    </location>
</feature>
<reference evidence="4" key="1">
    <citation type="submission" date="2022-07" db="EMBL/GenBank/DDBJ databases">
        <title>Phylogenomic reconstructions and comparative analyses of Kickxellomycotina fungi.</title>
        <authorList>
            <person name="Reynolds N.K."/>
            <person name="Stajich J.E."/>
            <person name="Barry K."/>
            <person name="Grigoriev I.V."/>
            <person name="Crous P."/>
            <person name="Smith M.E."/>
        </authorList>
    </citation>
    <scope>NUCLEOTIDE SEQUENCE</scope>
    <source>
        <strain evidence="4">RSA 476</strain>
    </source>
</reference>
<dbReference type="PANTHER" id="PTHR18884">
    <property type="entry name" value="SEPTIN"/>
    <property type="match status" value="1"/>
</dbReference>
<keyword evidence="1" id="KW-0547">Nucleotide-binding</keyword>
<dbReference type="PROSITE" id="PS51719">
    <property type="entry name" value="G_SEPTIN"/>
    <property type="match status" value="1"/>
</dbReference>
<sequence length="699" mass="77795">MAEDRRLCAGARTGDPRLELLQRGLSHRRHAPESFNVMVAGRRGVGKSTFLQTLCDSFYSLKIEALSEGDKVMFSSESPYLDDPTAPSISSTSPGLSAEEVLDPFCVFDSLSGSAEIRRCRVRIRDLSRHHPICVELIDTPGIDSFDEAAATATINTISREIERRLQATLDDEIKPQRSKLPPASHIHALIYMLPPPVYSSAQTDSLSHRLDFAVNALSEIDVMAIRKLAQFANVILAVGKCDTMDKAELKVFDDREFFSQAHDLIVPAKLYDFSDYPPNSAGNGQYRESREERAMAKEMRKRVLREMPFKLCGSKHVEEWQKMRLPEYQTSQSRVSVTDWRVLATEHNRICSSTTMITEGIFRDRRAPTANDPFANGALGHRTRHTNRYLNDSMSSVHSLATRSDTVTIKRLHQKRQVSLIRELCCGNLQITNSDHCDFALLVDLLFHSFRHSLEVWTDEHHYETYRMQRIAADPTYSAISVGMSEYLEAERARRIVPKALAHPPVVTPQQQQQVSLNHSRSRSRRHTENGWSRSSALVAGESSEIAASTSRAGRSASYPVNNDADKDDNNGGRAHVQNNGSQFQYSFPVPPADISLASPPDTATTATTPPSSYQHQLRDHITASSKAVRNSHRTSAATTLTTIVTLSNPLALPPNSTAQRKSETTPTKPNIAAATSATKSTRPFRFIFGARAEPALG</sequence>
<feature type="compositionally biased region" description="Polar residues" evidence="2">
    <location>
        <begin position="656"/>
        <end position="673"/>
    </location>
</feature>
<organism evidence="4 5">
    <name type="scientific">Coemansia aciculifera</name>
    <dbReference type="NCBI Taxonomy" id="417176"/>
    <lineage>
        <taxon>Eukaryota</taxon>
        <taxon>Fungi</taxon>
        <taxon>Fungi incertae sedis</taxon>
        <taxon>Zoopagomycota</taxon>
        <taxon>Kickxellomycotina</taxon>
        <taxon>Kickxellomycetes</taxon>
        <taxon>Kickxellales</taxon>
        <taxon>Kickxellaceae</taxon>
        <taxon>Coemansia</taxon>
    </lineage>
</organism>
<keyword evidence="5" id="KW-1185">Reference proteome</keyword>
<protein>
    <recommendedName>
        <fullName evidence="3">Septin-type G domain-containing protein</fullName>
    </recommendedName>
</protein>
<proteinExistence type="inferred from homology"/>
<feature type="compositionally biased region" description="Low complexity" evidence="2">
    <location>
        <begin position="548"/>
        <end position="559"/>
    </location>
</feature>
<name>A0A9W8M5G7_9FUNG</name>
<feature type="compositionally biased region" description="Low complexity" evidence="2">
    <location>
        <begin position="599"/>
        <end position="614"/>
    </location>
</feature>
<dbReference type="AlphaFoldDB" id="A0A9W8M5G7"/>